<comment type="caution">
    <text evidence="1">The sequence shown here is derived from an EMBL/GenBank/DDBJ whole genome shotgun (WGS) entry which is preliminary data.</text>
</comment>
<dbReference type="GO" id="GO:0030638">
    <property type="term" value="P:polyketide metabolic process"/>
    <property type="evidence" value="ECO:0007669"/>
    <property type="project" value="InterPro"/>
</dbReference>
<dbReference type="SUPFAM" id="SSF54427">
    <property type="entry name" value="NTF2-like"/>
    <property type="match status" value="1"/>
</dbReference>
<dbReference type="Proteomes" id="UP000319865">
    <property type="component" value="Unassembled WGS sequence"/>
</dbReference>
<dbReference type="RefSeq" id="WP_142026048.1">
    <property type="nucleotide sequence ID" value="NZ_VFQE01000001.1"/>
</dbReference>
<dbReference type="OrthoDB" id="9182871at2"/>
<proteinExistence type="predicted"/>
<dbReference type="AlphaFoldDB" id="A0A543PHM9"/>
<gene>
    <name evidence="1" type="ORF">FHU33_3026</name>
</gene>
<dbReference type="EMBL" id="VFQE01000001">
    <property type="protein sequence ID" value="TQN43575.1"/>
    <property type="molecule type" value="Genomic_DNA"/>
</dbReference>
<reference evidence="1 2" key="1">
    <citation type="submission" date="2019-06" db="EMBL/GenBank/DDBJ databases">
        <title>Sequencing the genomes of 1000 actinobacteria strains.</title>
        <authorList>
            <person name="Klenk H.-P."/>
        </authorList>
    </citation>
    <scope>NUCLEOTIDE SEQUENCE [LARGE SCALE GENOMIC DNA]</scope>
    <source>
        <strain evidence="1 2">DSM 46837</strain>
    </source>
</reference>
<dbReference type="Pfam" id="PF07366">
    <property type="entry name" value="SnoaL"/>
    <property type="match status" value="1"/>
</dbReference>
<accession>A0A543PHM9</accession>
<dbReference type="PANTHER" id="PTHR38436">
    <property type="entry name" value="POLYKETIDE CYCLASE SNOAL-LIKE DOMAIN"/>
    <property type="match status" value="1"/>
</dbReference>
<protein>
    <submittedName>
        <fullName evidence="1">Putative ester cyclase</fullName>
    </submittedName>
</protein>
<evidence type="ECO:0000313" key="2">
    <source>
        <dbReference type="Proteomes" id="UP000319865"/>
    </source>
</evidence>
<keyword evidence="2" id="KW-1185">Reference proteome</keyword>
<dbReference type="PANTHER" id="PTHR38436:SF1">
    <property type="entry name" value="ESTER CYCLASE"/>
    <property type="match status" value="1"/>
</dbReference>
<dbReference type="InterPro" id="IPR009959">
    <property type="entry name" value="Cyclase_SnoaL-like"/>
</dbReference>
<dbReference type="Gene3D" id="3.10.450.50">
    <property type="match status" value="1"/>
</dbReference>
<name>A0A543PHM9_9ACTN</name>
<dbReference type="InterPro" id="IPR032710">
    <property type="entry name" value="NTF2-like_dom_sf"/>
</dbReference>
<organism evidence="1 2">
    <name type="scientific">Blastococcus colisei</name>
    <dbReference type="NCBI Taxonomy" id="1564162"/>
    <lineage>
        <taxon>Bacteria</taxon>
        <taxon>Bacillati</taxon>
        <taxon>Actinomycetota</taxon>
        <taxon>Actinomycetes</taxon>
        <taxon>Geodermatophilales</taxon>
        <taxon>Geodermatophilaceae</taxon>
        <taxon>Blastococcus</taxon>
    </lineage>
</organism>
<evidence type="ECO:0000313" key="1">
    <source>
        <dbReference type="EMBL" id="TQN43575.1"/>
    </source>
</evidence>
<sequence>MAIEDNKDVVRRLVEECVNAHRAELLSDFVGHDVHVHPGTPGAAPDTVGLDALREAFHGFRASFPDLRIRLDHLLAEDDLVAARWTATGTHTGALAGIEPTGAHVRWGGTDIYRLSGGKVVEWWRNDDFVWLLHQVGRDVASAVP</sequence>